<dbReference type="InterPro" id="IPR008756">
    <property type="entry name" value="Peptidase_M56"/>
</dbReference>
<organism evidence="4 5">
    <name type="scientific">Sphingomonas suaedae</name>
    <dbReference type="NCBI Taxonomy" id="2599297"/>
    <lineage>
        <taxon>Bacteria</taxon>
        <taxon>Pseudomonadati</taxon>
        <taxon>Pseudomonadota</taxon>
        <taxon>Alphaproteobacteria</taxon>
        <taxon>Sphingomonadales</taxon>
        <taxon>Sphingomonadaceae</taxon>
        <taxon>Sphingomonas</taxon>
    </lineage>
</organism>
<feature type="compositionally biased region" description="Pro residues" evidence="1">
    <location>
        <begin position="346"/>
        <end position="355"/>
    </location>
</feature>
<dbReference type="EMBL" id="CP042239">
    <property type="protein sequence ID" value="QDX24946.1"/>
    <property type="molecule type" value="Genomic_DNA"/>
</dbReference>
<sequence length="543" mass="58351">MIAWIIETVIATTLLMLLVLALRKQVGRTFGPNIAYALWVLPVLRMVMPPMPGTWSFTDWLAALTQSAETGPGVTFGVLNADRAPQAIIDNALIQAQVELAGRQADIAIVPPTVVEGGPNIATLLIGIWVIGALVFLGYHLIAHRRFCASLLRKAEARRTVAEGRVHVIETDAATGPLAFGIWRKYVAFPRDFAERYDPLERNLALAHELGHHVRGDLIANWIALVVLALHWFNPVAWRAFRAFRADQEMACDALVLSGRAPALRHAYGRAIVKSAHGGAVSAACHLHTVNELKGRLKMLSKHNPKSRTRITAGVTGALALSLGALALTASGTGAAASLPEAPVAPTAPRPPLPPQADATIAPDAPEPPLAAEAPEAPGAPEAPEVPKAKREYRYVFVDDGKKGDKRARTETKVVIKGDGSNFTWSGDTKIDVKAIKCGGSKDDEVKVETRDGDKRKIVICTDRIEMRAAAAADKAKDVEAIARRAETVAIASARMGTRHALMGLKMARKSVEMQDELSAEQKSAALKGIDDAIREIETADID</sequence>
<evidence type="ECO:0000313" key="5">
    <source>
        <dbReference type="Proteomes" id="UP000318055"/>
    </source>
</evidence>
<dbReference type="OrthoDB" id="1628901at2"/>
<dbReference type="PANTHER" id="PTHR34978">
    <property type="entry name" value="POSSIBLE SENSOR-TRANSDUCER PROTEIN BLAR"/>
    <property type="match status" value="1"/>
</dbReference>
<evidence type="ECO:0000313" key="4">
    <source>
        <dbReference type="EMBL" id="QDX24946.1"/>
    </source>
</evidence>
<feature type="compositionally biased region" description="Low complexity" evidence="1">
    <location>
        <begin position="356"/>
        <end position="383"/>
    </location>
</feature>
<keyword evidence="2" id="KW-0812">Transmembrane</keyword>
<dbReference type="Pfam" id="PF05569">
    <property type="entry name" value="Peptidase_M56"/>
    <property type="match status" value="1"/>
</dbReference>
<dbReference type="CDD" id="cd07341">
    <property type="entry name" value="M56_BlaR1_MecR1_like"/>
    <property type="match status" value="1"/>
</dbReference>
<feature type="transmembrane region" description="Helical" evidence="2">
    <location>
        <begin position="6"/>
        <end position="22"/>
    </location>
</feature>
<keyword evidence="5" id="KW-1185">Reference proteome</keyword>
<dbReference type="PANTHER" id="PTHR34978:SF3">
    <property type="entry name" value="SLR0241 PROTEIN"/>
    <property type="match status" value="1"/>
</dbReference>
<accession>A0A518RBV3</accession>
<dbReference type="KEGG" id="ssua:FPZ54_02140"/>
<evidence type="ECO:0000256" key="1">
    <source>
        <dbReference type="SAM" id="MobiDB-lite"/>
    </source>
</evidence>
<keyword evidence="2" id="KW-0472">Membrane</keyword>
<name>A0A518RBV3_9SPHN</name>
<feature type="transmembrane region" description="Helical" evidence="2">
    <location>
        <begin position="121"/>
        <end position="143"/>
    </location>
</feature>
<dbReference type="Proteomes" id="UP000318055">
    <property type="component" value="Chromosome"/>
</dbReference>
<dbReference type="RefSeq" id="WP_145844635.1">
    <property type="nucleotide sequence ID" value="NZ_CP042239.1"/>
</dbReference>
<dbReference type="InterPro" id="IPR052173">
    <property type="entry name" value="Beta-lactam_resp_regulator"/>
</dbReference>
<feature type="domain" description="Peptidase M56" evidence="3">
    <location>
        <begin position="6"/>
        <end position="300"/>
    </location>
</feature>
<reference evidence="4 5" key="1">
    <citation type="submission" date="2019-07" db="EMBL/GenBank/DDBJ databases">
        <title>Sphingomonas alkalisoli sp. nov., isolated from rhizosphere soil of Suaedae salsa.</title>
        <authorList>
            <person name="Zhang H."/>
            <person name="Xu L."/>
            <person name="Zhang J.-X."/>
            <person name="Sun J.-Q."/>
        </authorList>
    </citation>
    <scope>NUCLEOTIDE SEQUENCE [LARGE SCALE GENOMIC DNA]</scope>
    <source>
        <strain evidence="4 5">XS-10</strain>
    </source>
</reference>
<proteinExistence type="predicted"/>
<keyword evidence="2" id="KW-1133">Transmembrane helix</keyword>
<feature type="transmembrane region" description="Helical" evidence="2">
    <location>
        <begin position="34"/>
        <end position="51"/>
    </location>
</feature>
<gene>
    <name evidence="4" type="ORF">FPZ54_02140</name>
</gene>
<feature type="region of interest" description="Disordered" evidence="1">
    <location>
        <begin position="338"/>
        <end position="388"/>
    </location>
</feature>
<evidence type="ECO:0000259" key="3">
    <source>
        <dbReference type="Pfam" id="PF05569"/>
    </source>
</evidence>
<dbReference type="AlphaFoldDB" id="A0A518RBV3"/>
<evidence type="ECO:0000256" key="2">
    <source>
        <dbReference type="SAM" id="Phobius"/>
    </source>
</evidence>
<protein>
    <submittedName>
        <fullName evidence="4">Peptidase M56</fullName>
    </submittedName>
</protein>